<accession>A0ABD0MIX0</accession>
<proteinExistence type="predicted"/>
<gene>
    <name evidence="1" type="ORF">M9458_055668</name>
</gene>
<dbReference type="AlphaFoldDB" id="A0ABD0MIX0"/>
<keyword evidence="2" id="KW-1185">Reference proteome</keyword>
<dbReference type="EMBL" id="JAMKFB020000556">
    <property type="protein sequence ID" value="KAL0149053.1"/>
    <property type="molecule type" value="Genomic_DNA"/>
</dbReference>
<sequence>EEDSGLQEILEKVEEVLEASQGLESVSVRIRELTALAALERSQINTRQASQLKKAFTCLVCR</sequence>
<organism evidence="1 2">
    <name type="scientific">Cirrhinus mrigala</name>
    <name type="common">Mrigala</name>
    <dbReference type="NCBI Taxonomy" id="683832"/>
    <lineage>
        <taxon>Eukaryota</taxon>
        <taxon>Metazoa</taxon>
        <taxon>Chordata</taxon>
        <taxon>Craniata</taxon>
        <taxon>Vertebrata</taxon>
        <taxon>Euteleostomi</taxon>
        <taxon>Actinopterygii</taxon>
        <taxon>Neopterygii</taxon>
        <taxon>Teleostei</taxon>
        <taxon>Ostariophysi</taxon>
        <taxon>Cypriniformes</taxon>
        <taxon>Cyprinidae</taxon>
        <taxon>Labeoninae</taxon>
        <taxon>Labeonini</taxon>
        <taxon>Cirrhinus</taxon>
    </lineage>
</organism>
<evidence type="ECO:0000313" key="1">
    <source>
        <dbReference type="EMBL" id="KAL0149053.1"/>
    </source>
</evidence>
<protein>
    <submittedName>
        <fullName evidence="1">Uncharacterized protein</fullName>
    </submittedName>
</protein>
<dbReference type="Proteomes" id="UP001529510">
    <property type="component" value="Unassembled WGS sequence"/>
</dbReference>
<comment type="caution">
    <text evidence="1">The sequence shown here is derived from an EMBL/GenBank/DDBJ whole genome shotgun (WGS) entry which is preliminary data.</text>
</comment>
<name>A0ABD0MIX0_CIRMR</name>
<feature type="non-terminal residue" evidence="1">
    <location>
        <position position="1"/>
    </location>
</feature>
<feature type="non-terminal residue" evidence="1">
    <location>
        <position position="62"/>
    </location>
</feature>
<reference evidence="1 2" key="1">
    <citation type="submission" date="2024-05" db="EMBL/GenBank/DDBJ databases">
        <title>Genome sequencing and assembly of Indian major carp, Cirrhinus mrigala (Hamilton, 1822).</title>
        <authorList>
            <person name="Mohindra V."/>
            <person name="Chowdhury L.M."/>
            <person name="Lal K."/>
            <person name="Jena J.K."/>
        </authorList>
    </citation>
    <scope>NUCLEOTIDE SEQUENCE [LARGE SCALE GENOMIC DNA]</scope>
    <source>
        <strain evidence="1">CM1030</strain>
        <tissue evidence="1">Blood</tissue>
    </source>
</reference>
<evidence type="ECO:0000313" key="2">
    <source>
        <dbReference type="Proteomes" id="UP001529510"/>
    </source>
</evidence>